<evidence type="ECO:0000256" key="1">
    <source>
        <dbReference type="SAM" id="MobiDB-lite"/>
    </source>
</evidence>
<evidence type="ECO:0000313" key="3">
    <source>
        <dbReference type="Proteomes" id="UP000027178"/>
    </source>
</evidence>
<comment type="caution">
    <text evidence="2">The sequence shown here is derived from an EMBL/GenBank/DDBJ whole genome shotgun (WGS) entry which is preliminary data.</text>
</comment>
<dbReference type="HOGENOM" id="CLU_3291055_0_0_11"/>
<keyword evidence="3" id="KW-1185">Reference proteome</keyword>
<dbReference type="Proteomes" id="UP000027178">
    <property type="component" value="Unassembled WGS sequence"/>
</dbReference>
<feature type="region of interest" description="Disordered" evidence="1">
    <location>
        <begin position="1"/>
        <end position="40"/>
    </location>
</feature>
<gene>
    <name evidence="2" type="ORF">KCH_76580</name>
</gene>
<feature type="compositionally biased region" description="Polar residues" evidence="1">
    <location>
        <begin position="30"/>
        <end position="40"/>
    </location>
</feature>
<feature type="compositionally biased region" description="Basic and acidic residues" evidence="1">
    <location>
        <begin position="13"/>
        <end position="28"/>
    </location>
</feature>
<proteinExistence type="predicted"/>
<name>A0A066YL03_9ACTN</name>
<dbReference type="AlphaFoldDB" id="A0A066YL03"/>
<sequence>MRAFLGAGADVAIHTEPEGPHSFQDHHTVNPVTNLRDQYN</sequence>
<reference evidence="2 3" key="1">
    <citation type="submission" date="2014-05" db="EMBL/GenBank/DDBJ databases">
        <title>Draft Genome Sequence of Kitasatospora cheerisanensis KCTC 2395.</title>
        <authorList>
            <person name="Nam D.H."/>
        </authorList>
    </citation>
    <scope>NUCLEOTIDE SEQUENCE [LARGE SCALE GENOMIC DNA]</scope>
    <source>
        <strain evidence="2 3">KCTC 2395</strain>
    </source>
</reference>
<organism evidence="2 3">
    <name type="scientific">Kitasatospora cheerisanensis KCTC 2395</name>
    <dbReference type="NCBI Taxonomy" id="1348663"/>
    <lineage>
        <taxon>Bacteria</taxon>
        <taxon>Bacillati</taxon>
        <taxon>Actinomycetota</taxon>
        <taxon>Actinomycetes</taxon>
        <taxon>Kitasatosporales</taxon>
        <taxon>Streptomycetaceae</taxon>
        <taxon>Kitasatospora</taxon>
    </lineage>
</organism>
<protein>
    <submittedName>
        <fullName evidence="2">Uncharacterized protein</fullName>
    </submittedName>
</protein>
<dbReference type="EMBL" id="JNBY01000169">
    <property type="protein sequence ID" value="KDN80609.1"/>
    <property type="molecule type" value="Genomic_DNA"/>
</dbReference>
<evidence type="ECO:0000313" key="2">
    <source>
        <dbReference type="EMBL" id="KDN80609.1"/>
    </source>
</evidence>
<accession>A0A066YL03</accession>